<sequence>MSTQATLSPIECRRVPVRLRMSVLPRHFDRQMLNVERNIMNALRELCDSYNGGYWEYYELSNGGFYMAPNDQDAFCLSCQGNGYEGELSADAAGIVASLFGLCRAANTFQTDNLINHYHWLRDFALAHAEADAIFAAID</sequence>
<gene>
    <name evidence="2" type="ORF">KF707C_p350</name>
</gene>
<comment type="similarity">
    <text evidence="1">Belongs to the antirestriction protein family.</text>
</comment>
<dbReference type="Pfam" id="PF03230">
    <property type="entry name" value="Antirestrict"/>
    <property type="match status" value="1"/>
</dbReference>
<geneLocation type="plasmid" evidence="2 3">
    <name>pKF707</name>
</geneLocation>
<dbReference type="InterPro" id="IPR042297">
    <property type="entry name" value="Antirestriction_sf"/>
</dbReference>
<evidence type="ECO:0000313" key="2">
    <source>
        <dbReference type="EMBL" id="BAU77424.1"/>
    </source>
</evidence>
<keyword evidence="3" id="KW-1185">Reference proteome</keyword>
<keyword evidence="2" id="KW-0614">Plasmid</keyword>
<dbReference type="Gene3D" id="3.30.70.3580">
    <property type="entry name" value="Antirestriction protein"/>
    <property type="match status" value="1"/>
</dbReference>
<dbReference type="EMBL" id="AP014863">
    <property type="protein sequence ID" value="BAU77424.1"/>
    <property type="molecule type" value="Genomic_DNA"/>
</dbReference>
<name>A0AAD1C799_METFU</name>
<dbReference type="KEGG" id="pfuw:KF707C_p350"/>
<dbReference type="AlphaFoldDB" id="A0AAD1C799"/>
<dbReference type="Proteomes" id="UP000218554">
    <property type="component" value="Plasmid pKF707"/>
</dbReference>
<dbReference type="InterPro" id="IPR004914">
    <property type="entry name" value="Antirestrict"/>
</dbReference>
<dbReference type="RefSeq" id="WP_003454280.1">
    <property type="nucleotide sequence ID" value="NZ_AJMR01000195.1"/>
</dbReference>
<reference evidence="2 3" key="1">
    <citation type="journal article" date="2018" name="Int. J. Syst. Evol. Microbiol.">
        <title>Pseudomonas furukawaii sp. nov., a polychlorinated biphenyl-degrading bacterium isolated from biphenyl-contaminated soil in Japan.</title>
        <authorList>
            <person name="Kimura N."/>
            <person name="Watanabe T."/>
            <person name="Suenaga H."/>
            <person name="Fujihara H."/>
            <person name="Futagami T."/>
            <person name="Goto M."/>
            <person name="Hanada S."/>
            <person name="Hirose J."/>
        </authorList>
    </citation>
    <scope>NUCLEOTIDE SEQUENCE [LARGE SCALE GENOMIC DNA]</scope>
    <source>
        <strain evidence="3">DSM 10086 / NBRC 110670 / KF707</strain>
    </source>
</reference>
<evidence type="ECO:0000256" key="1">
    <source>
        <dbReference type="ARBA" id="ARBA00008618"/>
    </source>
</evidence>
<organism evidence="2 3">
    <name type="scientific">Metapseudomonas furukawaii</name>
    <name type="common">Pseudomonas furukawaii</name>
    <dbReference type="NCBI Taxonomy" id="1149133"/>
    <lineage>
        <taxon>Bacteria</taxon>
        <taxon>Pseudomonadati</taxon>
        <taxon>Pseudomonadota</taxon>
        <taxon>Gammaproteobacteria</taxon>
        <taxon>Pseudomonadales</taxon>
        <taxon>Pseudomonadaceae</taxon>
        <taxon>Metapseudomonas</taxon>
    </lineage>
</organism>
<protein>
    <submittedName>
        <fullName evidence="2">Antirestriction protein</fullName>
    </submittedName>
</protein>
<accession>A0AAD1C799</accession>
<evidence type="ECO:0000313" key="3">
    <source>
        <dbReference type="Proteomes" id="UP000218554"/>
    </source>
</evidence>
<proteinExistence type="inferred from homology"/>